<proteinExistence type="predicted"/>
<evidence type="ECO:0000313" key="3">
    <source>
        <dbReference type="Proteomes" id="UP000613582"/>
    </source>
</evidence>
<dbReference type="EMBL" id="BMGH01000001">
    <property type="protein sequence ID" value="GGD13757.1"/>
    <property type="molecule type" value="Genomic_DNA"/>
</dbReference>
<dbReference type="InterPro" id="IPR010642">
    <property type="entry name" value="Invasion_prot_B"/>
</dbReference>
<dbReference type="RefSeq" id="WP_229731464.1">
    <property type="nucleotide sequence ID" value="NZ_BMGH01000001.1"/>
</dbReference>
<evidence type="ECO:0000256" key="1">
    <source>
        <dbReference type="SAM" id="SignalP"/>
    </source>
</evidence>
<name>A0A8J2Y7E7_9PROT</name>
<feature type="chain" id="PRO_5035179709" evidence="1">
    <location>
        <begin position="24"/>
        <end position="168"/>
    </location>
</feature>
<reference evidence="2" key="1">
    <citation type="journal article" date="2014" name="Int. J. Syst. Evol. Microbiol.">
        <title>Complete genome sequence of Corynebacterium casei LMG S-19264T (=DSM 44701T), isolated from a smear-ripened cheese.</title>
        <authorList>
            <consortium name="US DOE Joint Genome Institute (JGI-PGF)"/>
            <person name="Walter F."/>
            <person name="Albersmeier A."/>
            <person name="Kalinowski J."/>
            <person name="Ruckert C."/>
        </authorList>
    </citation>
    <scope>NUCLEOTIDE SEQUENCE</scope>
    <source>
        <strain evidence="2">CGMCC 1.12921</strain>
    </source>
</reference>
<evidence type="ECO:0000313" key="2">
    <source>
        <dbReference type="EMBL" id="GGD13757.1"/>
    </source>
</evidence>
<keyword evidence="3" id="KW-1185">Reference proteome</keyword>
<sequence length="168" mass="18653">MKKTGLIFLFSLISSLIALPAMAAPQTIANYRDWVVYRQDLNGDTVCYVVTEPTEKLPSAVNHGNVFFLVSTWKSGVAKNQPSLMTGYALRDAPEPTIRIGSDKWDMFISETEGFIDDTSDEERLIAAMRRGSDMRISAVSERGTATNYTFSLIGVSDALERASRECR</sequence>
<dbReference type="AlphaFoldDB" id="A0A8J2Y7E7"/>
<feature type="signal peptide" evidence="1">
    <location>
        <begin position="1"/>
        <end position="23"/>
    </location>
</feature>
<dbReference type="Pfam" id="PF06776">
    <property type="entry name" value="IalB"/>
    <property type="match status" value="1"/>
</dbReference>
<dbReference type="Gene3D" id="2.60.40.1880">
    <property type="entry name" value="Invasion associated locus B (IalB) protein"/>
    <property type="match status" value="1"/>
</dbReference>
<reference evidence="2" key="2">
    <citation type="submission" date="2020-09" db="EMBL/GenBank/DDBJ databases">
        <authorList>
            <person name="Sun Q."/>
            <person name="Zhou Y."/>
        </authorList>
    </citation>
    <scope>NUCLEOTIDE SEQUENCE</scope>
    <source>
        <strain evidence="2">CGMCC 1.12921</strain>
    </source>
</reference>
<organism evidence="2 3">
    <name type="scientific">Aquisalinus flavus</name>
    <dbReference type="NCBI Taxonomy" id="1526572"/>
    <lineage>
        <taxon>Bacteria</taxon>
        <taxon>Pseudomonadati</taxon>
        <taxon>Pseudomonadota</taxon>
        <taxon>Alphaproteobacteria</taxon>
        <taxon>Parvularculales</taxon>
        <taxon>Parvularculaceae</taxon>
        <taxon>Aquisalinus</taxon>
    </lineage>
</organism>
<keyword evidence="1" id="KW-0732">Signal</keyword>
<dbReference type="Proteomes" id="UP000613582">
    <property type="component" value="Unassembled WGS sequence"/>
</dbReference>
<protein>
    <submittedName>
        <fullName evidence="2">Uncharacterized protein</fullName>
    </submittedName>
</protein>
<accession>A0A8J2Y7E7</accession>
<comment type="caution">
    <text evidence="2">The sequence shown here is derived from an EMBL/GenBank/DDBJ whole genome shotgun (WGS) entry which is preliminary data.</text>
</comment>
<dbReference type="InterPro" id="IPR038696">
    <property type="entry name" value="IalB_sf"/>
</dbReference>
<gene>
    <name evidence="2" type="ORF">GCM10011342_23160</name>
</gene>